<dbReference type="GO" id="GO:0005524">
    <property type="term" value="F:ATP binding"/>
    <property type="evidence" value="ECO:0007669"/>
    <property type="project" value="UniProtKB-UniRule"/>
</dbReference>
<reference evidence="4 5" key="1">
    <citation type="journal article" date="2013" name="Proc. Natl. Acad. Sci. U.S.A.">
        <title>Genome of an arbuscular mycorrhizal fungus provides insight into the oldest plant symbiosis.</title>
        <authorList>
            <person name="Tisserant E."/>
            <person name="Malbreil M."/>
            <person name="Kuo A."/>
            <person name="Kohler A."/>
            <person name="Symeonidi A."/>
            <person name="Balestrini R."/>
            <person name="Charron P."/>
            <person name="Duensing N."/>
            <person name="Frei Dit Frey N."/>
            <person name="Gianinazzi-Pearson V."/>
            <person name="Gilbert L.B."/>
            <person name="Handa Y."/>
            <person name="Herr J.R."/>
            <person name="Hijri M."/>
            <person name="Koul R."/>
            <person name="Kawaguchi M."/>
            <person name="Krajinski F."/>
            <person name="Lammers P.J."/>
            <person name="Masclaux F.G."/>
            <person name="Murat C."/>
            <person name="Morin E."/>
            <person name="Ndikumana S."/>
            <person name="Pagni M."/>
            <person name="Petitpierre D."/>
            <person name="Requena N."/>
            <person name="Rosikiewicz P."/>
            <person name="Riley R."/>
            <person name="Saito K."/>
            <person name="San Clemente H."/>
            <person name="Shapiro H."/>
            <person name="van Tuinen D."/>
            <person name="Becard G."/>
            <person name="Bonfante P."/>
            <person name="Paszkowski U."/>
            <person name="Shachar-Hill Y.Y."/>
            <person name="Tuskan G.A."/>
            <person name="Young P.W."/>
            <person name="Sanders I.R."/>
            <person name="Henrissat B."/>
            <person name="Rensing S.A."/>
            <person name="Grigoriev I.V."/>
            <person name="Corradi N."/>
            <person name="Roux C."/>
            <person name="Martin F."/>
        </authorList>
    </citation>
    <scope>NUCLEOTIDE SEQUENCE [LARGE SCALE GENOMIC DNA]</scope>
    <source>
        <strain evidence="4 5">DAOM 197198</strain>
    </source>
</reference>
<dbReference type="PROSITE" id="PS00107">
    <property type="entry name" value="PROTEIN_KINASE_ATP"/>
    <property type="match status" value="1"/>
</dbReference>
<evidence type="ECO:0000256" key="3">
    <source>
        <dbReference type="PROSITE-ProRule" id="PRU10141"/>
    </source>
</evidence>
<dbReference type="InterPro" id="IPR006597">
    <property type="entry name" value="Sel1-like"/>
</dbReference>
<accession>A0A2H5TG45</accession>
<gene>
    <name evidence="4" type="ORF">GLOIN_2v1521172</name>
</gene>
<evidence type="ECO:0000256" key="2">
    <source>
        <dbReference type="ARBA" id="ARBA00022840"/>
    </source>
</evidence>
<dbReference type="InterPro" id="IPR011009">
    <property type="entry name" value="Kinase-like_dom_sf"/>
</dbReference>
<evidence type="ECO:0000313" key="4">
    <source>
        <dbReference type="EMBL" id="POG80054.1"/>
    </source>
</evidence>
<dbReference type="InterPro" id="IPR051681">
    <property type="entry name" value="Ser/Thr_Kinases-Pseudokinases"/>
</dbReference>
<protein>
    <submittedName>
        <fullName evidence="4">Kinase-like domain-containing protein</fullName>
    </submittedName>
</protein>
<keyword evidence="1 3" id="KW-0547">Nucleotide-binding</keyword>
<reference evidence="4 5" key="2">
    <citation type="journal article" date="2018" name="New Phytol.">
        <title>High intraspecific genome diversity in the model arbuscular mycorrhizal symbiont Rhizophagus irregularis.</title>
        <authorList>
            <person name="Chen E.C.H."/>
            <person name="Morin E."/>
            <person name="Beaudet D."/>
            <person name="Noel J."/>
            <person name="Yildirir G."/>
            <person name="Ndikumana S."/>
            <person name="Charron P."/>
            <person name="St-Onge C."/>
            <person name="Giorgi J."/>
            <person name="Kruger M."/>
            <person name="Marton T."/>
            <person name="Ropars J."/>
            <person name="Grigoriev I.V."/>
            <person name="Hainaut M."/>
            <person name="Henrissat B."/>
            <person name="Roux C."/>
            <person name="Martin F."/>
            <person name="Corradi N."/>
        </authorList>
    </citation>
    <scope>NUCLEOTIDE SEQUENCE [LARGE SCALE GENOMIC DNA]</scope>
    <source>
        <strain evidence="4 5">DAOM 197198</strain>
    </source>
</reference>
<name>A0A2H5TG45_RHIID</name>
<dbReference type="SUPFAM" id="SSF56112">
    <property type="entry name" value="Protein kinase-like (PK-like)"/>
    <property type="match status" value="1"/>
</dbReference>
<dbReference type="GO" id="GO:0004672">
    <property type="term" value="F:protein kinase activity"/>
    <property type="evidence" value="ECO:0007669"/>
    <property type="project" value="InterPro"/>
</dbReference>
<dbReference type="Pfam" id="PF08238">
    <property type="entry name" value="Sel1"/>
    <property type="match status" value="7"/>
</dbReference>
<dbReference type="InterPro" id="IPR000719">
    <property type="entry name" value="Prot_kinase_dom"/>
</dbReference>
<dbReference type="InterPro" id="IPR011990">
    <property type="entry name" value="TPR-like_helical_dom_sf"/>
</dbReference>
<proteinExistence type="predicted"/>
<dbReference type="AlphaFoldDB" id="A0A2H5TG45"/>
<dbReference type="Proteomes" id="UP000018888">
    <property type="component" value="Unassembled WGS sequence"/>
</dbReference>
<dbReference type="InterPro" id="IPR001245">
    <property type="entry name" value="Ser-Thr/Tyr_kinase_cat_dom"/>
</dbReference>
<dbReference type="PROSITE" id="PS50011">
    <property type="entry name" value="PROTEIN_KINASE_DOM"/>
    <property type="match status" value="1"/>
</dbReference>
<keyword evidence="5" id="KW-1185">Reference proteome</keyword>
<dbReference type="Gene3D" id="1.25.40.10">
    <property type="entry name" value="Tetratricopeptide repeat domain"/>
    <property type="match status" value="2"/>
</dbReference>
<dbReference type="SMART" id="SM00671">
    <property type="entry name" value="SEL1"/>
    <property type="match status" value="8"/>
</dbReference>
<feature type="binding site" evidence="3">
    <location>
        <position position="52"/>
    </location>
    <ligand>
        <name>ATP</name>
        <dbReference type="ChEBI" id="CHEBI:30616"/>
    </ligand>
</feature>
<dbReference type="Gene3D" id="1.10.510.10">
    <property type="entry name" value="Transferase(Phosphotransferase) domain 1"/>
    <property type="match status" value="1"/>
</dbReference>
<dbReference type="InterPro" id="IPR017441">
    <property type="entry name" value="Protein_kinase_ATP_BS"/>
</dbReference>
<evidence type="ECO:0000256" key="1">
    <source>
        <dbReference type="ARBA" id="ARBA00022741"/>
    </source>
</evidence>
<dbReference type="VEuPathDB" id="FungiDB:RhiirFUN_015495"/>
<organism evidence="4 5">
    <name type="scientific">Rhizophagus irregularis (strain DAOM 181602 / DAOM 197198 / MUCL 43194)</name>
    <name type="common">Arbuscular mycorrhizal fungus</name>
    <name type="synonym">Glomus intraradices</name>
    <dbReference type="NCBI Taxonomy" id="747089"/>
    <lineage>
        <taxon>Eukaryota</taxon>
        <taxon>Fungi</taxon>
        <taxon>Fungi incertae sedis</taxon>
        <taxon>Mucoromycota</taxon>
        <taxon>Glomeromycotina</taxon>
        <taxon>Glomeromycetes</taxon>
        <taxon>Glomerales</taxon>
        <taxon>Glomeraceae</taxon>
        <taxon>Rhizophagus</taxon>
    </lineage>
</organism>
<dbReference type="EMBL" id="AUPC02000020">
    <property type="protein sequence ID" value="POG80054.1"/>
    <property type="molecule type" value="Genomic_DNA"/>
</dbReference>
<dbReference type="PANTHER" id="PTHR44329:SF298">
    <property type="entry name" value="MIXED LINEAGE KINASE DOMAIN-LIKE PROTEIN"/>
    <property type="match status" value="1"/>
</dbReference>
<dbReference type="Pfam" id="PF07714">
    <property type="entry name" value="PK_Tyr_Ser-Thr"/>
    <property type="match status" value="1"/>
</dbReference>
<dbReference type="GO" id="GO:0097527">
    <property type="term" value="P:necroptotic signaling pathway"/>
    <property type="evidence" value="ECO:0007669"/>
    <property type="project" value="TreeGrafter"/>
</dbReference>
<dbReference type="SMR" id="A0A2H5TG45"/>
<dbReference type="PRINTS" id="PR00109">
    <property type="entry name" value="TYRKINASE"/>
</dbReference>
<evidence type="ECO:0000313" key="5">
    <source>
        <dbReference type="Proteomes" id="UP000018888"/>
    </source>
</evidence>
<dbReference type="SUPFAM" id="SSF81901">
    <property type="entry name" value="HCP-like"/>
    <property type="match status" value="2"/>
</dbReference>
<dbReference type="PANTHER" id="PTHR44329">
    <property type="entry name" value="SERINE/THREONINE-PROTEIN KINASE TNNI3K-RELATED"/>
    <property type="match status" value="1"/>
</dbReference>
<comment type="caution">
    <text evidence="4">The sequence shown here is derived from an EMBL/GenBank/DDBJ whole genome shotgun (WGS) entry which is preliminary data.</text>
</comment>
<keyword evidence="2 3" id="KW-0067">ATP-binding</keyword>
<sequence>MDKWIIEKIKSEDINYFDYKEFSDNVEIGRGGFGIVYKANWNKRGMKDAALKSMLNNNNNSPLNKEKFEEFIKELRLIRSLHYHDNINRFRGVTQDLSGNYMMVLQYANEGTLRDYLGNKERFDSLSWERKIQMALDITKGLQCLHDKQIIHRDLHSKNILVNDGKLMIADLGLSKQLTVQSNSEANGVIGMTEYIDPWCFKNNHNSRDKRSDIYSLGILLWEITSGHPPYKEIAENFILYKVSKGYREKPIKNTPSDYKKLYKKCWKDNPNRRPKINEVYSILNGLSSNHDSINNGNVGNETNNNPAETKNSRKSFISSSLIINVINVNWKFIKEKSNKPGEMELNELVNEIVQGYLRKNNNGTTKTFDFEHILRKYESQSTCLFNHLKNNPSKIHYEVVIGIFYKRGFGVEKSEKESFDQFKNASQKGDINSHYELGECFYNGTGTKKDFDKAFEYYKFAADKGLNIALFTLAKYYYNSNEYAKSIDYYEKSANKDFVPSQYYVAKFYNNGYGKKISIKKGLKWLEKYREKDGSWNITDEIKKLEARKPLDIAEAINEIVEDYKKNNHTGATKNFDFKYTLEKYEPRSKDIFNQLRDNQTLIQHYEVVIGTFYKKGFGVDKDEKESFEWFSKASQKNDINGHFELGECYYNGIGIGKDCKKALYYYTLAANKGLNIALCNLAEYFMNSKNKRKAFSYYKKAAKSGFVQSQYYLARCYNNKKRNIKKSLSWLKKYQENDGSWEISDEITKVEKQLVDQKEGNSLALL</sequence>